<organism evidence="1 2">
    <name type="scientific">Malus domestica</name>
    <name type="common">Apple</name>
    <name type="synonym">Pyrus malus</name>
    <dbReference type="NCBI Taxonomy" id="3750"/>
    <lineage>
        <taxon>Eukaryota</taxon>
        <taxon>Viridiplantae</taxon>
        <taxon>Streptophyta</taxon>
        <taxon>Embryophyta</taxon>
        <taxon>Tracheophyta</taxon>
        <taxon>Spermatophyta</taxon>
        <taxon>Magnoliopsida</taxon>
        <taxon>eudicotyledons</taxon>
        <taxon>Gunneridae</taxon>
        <taxon>Pentapetalae</taxon>
        <taxon>rosids</taxon>
        <taxon>fabids</taxon>
        <taxon>Rosales</taxon>
        <taxon>Rosaceae</taxon>
        <taxon>Amygdaloideae</taxon>
        <taxon>Maleae</taxon>
        <taxon>Malus</taxon>
    </lineage>
</organism>
<dbReference type="EMBL" id="RDQH01000330">
    <property type="protein sequence ID" value="RXI00701.1"/>
    <property type="molecule type" value="Genomic_DNA"/>
</dbReference>
<comment type="caution">
    <text evidence="1">The sequence shown here is derived from an EMBL/GenBank/DDBJ whole genome shotgun (WGS) entry which is preliminary data.</text>
</comment>
<reference evidence="1 2" key="1">
    <citation type="submission" date="2018-10" db="EMBL/GenBank/DDBJ databases">
        <title>A high-quality apple genome assembly.</title>
        <authorList>
            <person name="Hu J."/>
        </authorList>
    </citation>
    <scope>NUCLEOTIDE SEQUENCE [LARGE SCALE GENOMIC DNA]</scope>
    <source>
        <strain evidence="2">cv. HFTH1</strain>
        <tissue evidence="1">Young leaf</tissue>
    </source>
</reference>
<dbReference type="Proteomes" id="UP000290289">
    <property type="component" value="Chromosome 4"/>
</dbReference>
<name>A0A498JZD5_MALDO</name>
<proteinExistence type="predicted"/>
<accession>A0A498JZD5</accession>
<evidence type="ECO:0000313" key="2">
    <source>
        <dbReference type="Proteomes" id="UP000290289"/>
    </source>
</evidence>
<dbReference type="AlphaFoldDB" id="A0A498JZD5"/>
<evidence type="ECO:0000313" key="1">
    <source>
        <dbReference type="EMBL" id="RXI00701.1"/>
    </source>
</evidence>
<protein>
    <submittedName>
        <fullName evidence="1">Uncharacterized protein</fullName>
    </submittedName>
</protein>
<gene>
    <name evidence="1" type="ORF">DVH24_000935</name>
</gene>
<sequence>MLMVARKGNNNSIGACGVLRDSDDIYMDLWVLCQFRHILQIDKLLVESDFAFTVHLMLQGAGNNHFLGPLVLAFRELLSRS</sequence>
<keyword evidence="2" id="KW-1185">Reference proteome</keyword>